<evidence type="ECO:0000313" key="1">
    <source>
        <dbReference type="EMBL" id="BBY58244.1"/>
    </source>
</evidence>
<accession>A0A7I7SMN5</accession>
<dbReference type="EMBL" id="AP022595">
    <property type="protein sequence ID" value="BBY58244.1"/>
    <property type="molecule type" value="Genomic_DNA"/>
</dbReference>
<keyword evidence="2" id="KW-1185">Reference proteome</keyword>
<gene>
    <name evidence="1" type="ORF">MSAR_13800</name>
</gene>
<organism evidence="1 2">
    <name type="scientific">Mycolicibacterium sarraceniae</name>
    <dbReference type="NCBI Taxonomy" id="1534348"/>
    <lineage>
        <taxon>Bacteria</taxon>
        <taxon>Bacillati</taxon>
        <taxon>Actinomycetota</taxon>
        <taxon>Actinomycetes</taxon>
        <taxon>Mycobacteriales</taxon>
        <taxon>Mycobacteriaceae</taxon>
        <taxon>Mycolicibacterium</taxon>
    </lineage>
</organism>
<dbReference type="Proteomes" id="UP000466445">
    <property type="component" value="Chromosome"/>
</dbReference>
<protein>
    <submittedName>
        <fullName evidence="1">Uncharacterized protein</fullName>
    </submittedName>
</protein>
<evidence type="ECO:0000313" key="2">
    <source>
        <dbReference type="Proteomes" id="UP000466445"/>
    </source>
</evidence>
<sequence length="110" mass="11927">MEPVFRTLEIAASMAARAAGTTITFEGFENIPARGGAWWRAITPATSTSRLLHWALVNAGAGELVGVYPHPPGEYWVPEVLGGGASILAEAKRLDEAELARRARHTREHH</sequence>
<dbReference type="AlphaFoldDB" id="A0A7I7SMN5"/>
<proteinExistence type="predicted"/>
<dbReference type="KEGG" id="msar:MSAR_13800"/>
<name>A0A7I7SMN5_9MYCO</name>
<reference evidence="1 2" key="1">
    <citation type="journal article" date="2019" name="Emerg. Microbes Infect.">
        <title>Comprehensive subspecies identification of 175 nontuberculous mycobacteria species based on 7547 genomic profiles.</title>
        <authorList>
            <person name="Matsumoto Y."/>
            <person name="Kinjo T."/>
            <person name="Motooka D."/>
            <person name="Nabeya D."/>
            <person name="Jung N."/>
            <person name="Uechi K."/>
            <person name="Horii T."/>
            <person name="Iida T."/>
            <person name="Fujita J."/>
            <person name="Nakamura S."/>
        </authorList>
    </citation>
    <scope>NUCLEOTIDE SEQUENCE [LARGE SCALE GENOMIC DNA]</scope>
    <source>
        <strain evidence="1 2">JCM 30395</strain>
    </source>
</reference>